<dbReference type="InterPro" id="IPR029057">
    <property type="entry name" value="PRTase-like"/>
</dbReference>
<dbReference type="PANTHER" id="PTHR47505:SF1">
    <property type="entry name" value="DNA UTILIZATION PROTEIN YHGH"/>
    <property type="match status" value="1"/>
</dbReference>
<comment type="similarity">
    <text evidence="1">Belongs to the ComF/GntX family.</text>
</comment>
<dbReference type="Gene3D" id="3.40.50.2020">
    <property type="match status" value="1"/>
</dbReference>
<evidence type="ECO:0000313" key="4">
    <source>
        <dbReference type="Proteomes" id="UP000198558"/>
    </source>
</evidence>
<dbReference type="AlphaFoldDB" id="A0A1I0GWQ5"/>
<keyword evidence="3" id="KW-0328">Glycosyltransferase</keyword>
<dbReference type="OrthoDB" id="9779910at2"/>
<dbReference type="Proteomes" id="UP000198558">
    <property type="component" value="Unassembled WGS sequence"/>
</dbReference>
<dbReference type="EMBL" id="FOIN01000037">
    <property type="protein sequence ID" value="SET75677.1"/>
    <property type="molecule type" value="Genomic_DNA"/>
</dbReference>
<reference evidence="4" key="1">
    <citation type="submission" date="2016-10" db="EMBL/GenBank/DDBJ databases">
        <authorList>
            <person name="Varghese N."/>
            <person name="Submissions S."/>
        </authorList>
    </citation>
    <scope>NUCLEOTIDE SEQUENCE [LARGE SCALE GENOMIC DNA]</scope>
    <source>
        <strain evidence="4">DSM 1551</strain>
    </source>
</reference>
<dbReference type="GO" id="GO:0016757">
    <property type="term" value="F:glycosyltransferase activity"/>
    <property type="evidence" value="ECO:0007669"/>
    <property type="project" value="UniProtKB-KW"/>
</dbReference>
<evidence type="ECO:0000259" key="2">
    <source>
        <dbReference type="Pfam" id="PF00156"/>
    </source>
</evidence>
<proteinExistence type="inferred from homology"/>
<dbReference type="InterPro" id="IPR000836">
    <property type="entry name" value="PRTase_dom"/>
</dbReference>
<evidence type="ECO:0000313" key="3">
    <source>
        <dbReference type="EMBL" id="SET75677.1"/>
    </source>
</evidence>
<protein>
    <submittedName>
        <fullName evidence="3">Predicted amidophosphoribosyltransferases</fullName>
    </submittedName>
</protein>
<dbReference type="InterPro" id="IPR051910">
    <property type="entry name" value="ComF/GntX_DNA_util-trans"/>
</dbReference>
<accession>A0A1I0GWQ5</accession>
<sequence>MYRNNQKRQCLICFNDTNKYPSLYHLLYQPTLCLKCLNQFAIYNCHHYYHGYPLVILYHYNDFFKKILFQYKGQGDYALKDAFLNSFPDLKRKYHKYMIAVIPSSKQDDIKRGFNPNEMIARSFNDNIFTGLFKINDYKQTKQTDRSLVNKIIKIKDGKQLYNQNVLIFDDVITSGNTIMTCAKIIESYQPRSITLLVMASNHLNELFK</sequence>
<dbReference type="SUPFAM" id="SSF53271">
    <property type="entry name" value="PRTase-like"/>
    <property type="match status" value="1"/>
</dbReference>
<evidence type="ECO:0000256" key="1">
    <source>
        <dbReference type="ARBA" id="ARBA00008007"/>
    </source>
</evidence>
<gene>
    <name evidence="3" type="ORF">SAMN04489758_13722</name>
</gene>
<name>A0A1I0GWQ5_9FIRM</name>
<dbReference type="Pfam" id="PF00156">
    <property type="entry name" value="Pribosyltran"/>
    <property type="match status" value="1"/>
</dbReference>
<dbReference type="PANTHER" id="PTHR47505">
    <property type="entry name" value="DNA UTILIZATION PROTEIN YHGH"/>
    <property type="match status" value="1"/>
</dbReference>
<organism evidence="3 4">
    <name type="scientific">Thomasclavelia cocleata</name>
    <dbReference type="NCBI Taxonomy" id="69824"/>
    <lineage>
        <taxon>Bacteria</taxon>
        <taxon>Bacillati</taxon>
        <taxon>Bacillota</taxon>
        <taxon>Erysipelotrichia</taxon>
        <taxon>Erysipelotrichales</taxon>
        <taxon>Coprobacillaceae</taxon>
        <taxon>Thomasclavelia</taxon>
    </lineage>
</organism>
<feature type="domain" description="Phosphoribosyltransferase" evidence="2">
    <location>
        <begin position="112"/>
        <end position="202"/>
    </location>
</feature>
<keyword evidence="3" id="KW-0808">Transferase</keyword>
<dbReference type="CDD" id="cd06223">
    <property type="entry name" value="PRTases_typeI"/>
    <property type="match status" value="1"/>
</dbReference>
<keyword evidence="4" id="KW-1185">Reference proteome</keyword>